<reference evidence="2 3" key="1">
    <citation type="submission" date="2012-02" db="EMBL/GenBank/DDBJ databases">
        <title>Complete sequence of chromosome of Singulisphaera acidiphila DSM 18658.</title>
        <authorList>
            <consortium name="US DOE Joint Genome Institute (JGI-PGF)"/>
            <person name="Lucas S."/>
            <person name="Copeland A."/>
            <person name="Lapidus A."/>
            <person name="Glavina del Rio T."/>
            <person name="Dalin E."/>
            <person name="Tice H."/>
            <person name="Bruce D."/>
            <person name="Goodwin L."/>
            <person name="Pitluck S."/>
            <person name="Peters L."/>
            <person name="Ovchinnikova G."/>
            <person name="Chertkov O."/>
            <person name="Kyrpides N."/>
            <person name="Mavromatis K."/>
            <person name="Ivanova N."/>
            <person name="Brettin T."/>
            <person name="Detter J.C."/>
            <person name="Han C."/>
            <person name="Larimer F."/>
            <person name="Land M."/>
            <person name="Hauser L."/>
            <person name="Markowitz V."/>
            <person name="Cheng J.-F."/>
            <person name="Hugenholtz P."/>
            <person name="Woyke T."/>
            <person name="Wu D."/>
            <person name="Tindall B."/>
            <person name="Pomrenke H."/>
            <person name="Brambilla E."/>
            <person name="Klenk H.-P."/>
            <person name="Eisen J.A."/>
        </authorList>
    </citation>
    <scope>NUCLEOTIDE SEQUENCE [LARGE SCALE GENOMIC DNA]</scope>
    <source>
        <strain evidence="3">ATCC BAA-1392 / DSM 18658 / VKM B-2454 / MOB10</strain>
    </source>
</reference>
<dbReference type="OrthoDB" id="207197at2"/>
<feature type="transmembrane region" description="Helical" evidence="1">
    <location>
        <begin position="1193"/>
        <end position="1213"/>
    </location>
</feature>
<feature type="transmembrane region" description="Helical" evidence="1">
    <location>
        <begin position="1169"/>
        <end position="1187"/>
    </location>
</feature>
<keyword evidence="1" id="KW-0812">Transmembrane</keyword>
<protein>
    <submittedName>
        <fullName evidence="2">Uncharacterized protein</fullName>
    </submittedName>
</protein>
<accession>L0DEC6</accession>
<evidence type="ECO:0000313" key="2">
    <source>
        <dbReference type="EMBL" id="AGA27210.1"/>
    </source>
</evidence>
<keyword evidence="1" id="KW-1133">Transmembrane helix</keyword>
<dbReference type="EMBL" id="CP003364">
    <property type="protein sequence ID" value="AGA27210.1"/>
    <property type="molecule type" value="Genomic_DNA"/>
</dbReference>
<feature type="transmembrane region" description="Helical" evidence="1">
    <location>
        <begin position="1144"/>
        <end position="1164"/>
    </location>
</feature>
<organism evidence="2 3">
    <name type="scientific">Singulisphaera acidiphila (strain ATCC BAA-1392 / DSM 18658 / VKM B-2454 / MOB10)</name>
    <dbReference type="NCBI Taxonomy" id="886293"/>
    <lineage>
        <taxon>Bacteria</taxon>
        <taxon>Pseudomonadati</taxon>
        <taxon>Planctomycetota</taxon>
        <taxon>Planctomycetia</taxon>
        <taxon>Isosphaerales</taxon>
        <taxon>Isosphaeraceae</taxon>
        <taxon>Singulisphaera</taxon>
    </lineage>
</organism>
<dbReference type="Proteomes" id="UP000010798">
    <property type="component" value="Chromosome"/>
</dbReference>
<sequence>MTIDSTKAVPQGRSRHLSWAWARLLIPIVLLGAGPPEAVRIRVPAEKVGTWFPPGTELRGLLAEQFDALLASARAGYQREAGRAPARLLQARHFARWNAGLLTGRSELVIEAPAGPGPYELILNPWTPAIEPSEGPSTVLRMHNDGRTAVRVEAGTVSTVTLKWQLRARTGSQGRRFTLALPETETSKLTLDLPEDWVPEGASGIRQGPDPGPETGRKVWQFEGRGGLVDLQLHGRRSDQGQGVSQEPRVWVSGPTRVELGEALAHWTMEWLVDLEPHAPRRFQVELDRGLEFASVTGPGIDESRAEVIGEVTRVTVLLNDQVSGPTPVTFRAVARIPTEGPWAVPAARPLDALWTGGRTSIRLDPSRLLSDCREEAGRRVPSRSTGDASDPNLIVFEAESPRSVAVLTFGKPRVDVSVEVRGQLLLGNSSPRLESQLTWRVHRGHLLALDVDLPPAWVPERVQVVGVDEPLAWHPRTLPGGGVRVHVTPPSGDFTRSSLVLNLTASAAIAGGRGPITLPRVRPVGVQVVDERWLAWTESGVTLHPAKATGLAWIDPSLVIGPSNDRPNTPAGLREALAWRWISDQAEARVNRERVQEEPRGSIQLLASIDRDRLRLDWRISVDAGEEPLRSIPIVVPEPIKGAGDWRFINEVTSVELPRKPIDPARRAELGLPESGQAWELTLPDAPSGPVVIRSRLEVPWSGRGRLPLLVMPDRFRSRHFAIVDVALHLQASVESFGLQDLEPAVAEEAIRMGNRLEGRDHLKVPVEPVLRRRAYAFSYTKPGGRLEVQTEALEPASSEGVIDHSILTTFVDPQGPLRHRLTMRVTIADARTLDLTLPRGSTLVRVKRDGQPVVPSRNVSVLSLPLPPPTSSRNACTFVLDYQTPRRASAASQDYRPERPSASLTYLAFRWEVVVPEPWVVASHGPSLTASDPDSAPSGLRRFLPRWRSSRKAESKHDAEVLRLLDQQAAEFTVNEMSLAECFTRWDAGSAPIVIDRMALESGGWGPRSRVSPPHNGRNRPGAASAVIGPLGLALVPIGDAVLVTTRVEAPDRSGGPLREPEGRASWEARIREAVVNGSDVADRFQIVARWRGEGARKSQYGSETTDIDPSPNGRRIWRFAAVGWPETGMTIHLVDERQERMTAWAAGLAVLALGIACRGLAPRYRALGLAVILLGSVVGLIVTAARPSAIAAGGATGALAVFFYGLGSTIPAWPRRRNREVRPSSSPRLRSGSGVITALLACLAFLAGADSVRLKAAGVREGSPIVALYPFEGAADPALTPNRVVIRLGDYERLKTLADLTRKEPIQEMDALAATHRVTWQGAGGVVIESEIALILEGAHPALWTFPVGQARDISAALEGVEIPVQVQSGGQTASVTIRGEGRKMLRLRRFVTPRRLDDAESISLPINPLASARVEIGPGPAGRIIEVLNARGALTPWEGGSAGNLGPVDRLEVRWVSGNELERIPTTGAVEGLLLWDAEPAGDRVRARLTYRKPEGTSVVRLRLDPGLVVRSVAIPGQADAALQASEKGVEWVAHINPPLPDGAAIRLEFWRPHPIGLEPEELPARTLPRIEPLGAETYSGAIGFRRPAEWAGRLSAVAGSDSITEEVFVRSWGTLPEEPLTLSGVTRFLRPSSVSVRTGPQPSRLSVQPSVELNLGPGRVEVNLEAKLTQVSGRSYQVEFEVPGALQVTRVEGEGVTDWSRTAGRIRLRFDGASAKQRIVRVLGWLPVSYDPLATGTTRQEVAVPWPLWQNVDLSPGTLGITAPTTFKLETKPGVTPSNPDFEDLSLTTVRTTYRVDRPEGLGQLRWEVEPPRVDVQVRSQLTINPDSAEWVAVLRYDVSGGACDSIELKLPTSWAQSAEVTLAGGSHQLTSESRKETTVLTIRPEQPIWGSQDVTIRSVRSLAQTSTLYFPVLESSVNGTTESDLAIVNASGREFSTEGSPSLQPIDDSSRFQTEEFSPLPGLPTSVFRVKSKGWSLKVDAPGGTLLARDLGSGLIRTALTEIDGVLREDGTTLGSMRCLIENSTGPFFSFALPTGSKPVWVSVGGRPTRPLRAASGRWLIPLEARESDELTMVWMSQPALPPRPGEGRLIPYPRLDQERIPTFISLRVPTSWDATSRSPVLAAVASDRQDISRAEKHGRLIADRLATIDRSSLVAREALVGSLVDFELMLRSAERAAVWESPLPSATRETEIRVIQARVRAARQGLAEAVETAALDELARAARVHLGLAREDSAATTPEVAEPTVSVRLRRLGQPRRFDGELDGAGGAPVLMGTSRPSTWLSDSEQAPAFFWAAVAFPPLVWGLTRRTGRPNLAGALLLGVTLVVTAIGGGLGIFLAALFMAGLGWLFPDA</sequence>
<proteinExistence type="predicted"/>
<feature type="transmembrane region" description="Helical" evidence="1">
    <location>
        <begin position="2296"/>
        <end position="2312"/>
    </location>
</feature>
<evidence type="ECO:0000256" key="1">
    <source>
        <dbReference type="SAM" id="Phobius"/>
    </source>
</evidence>
<dbReference type="RefSeq" id="WP_015246359.1">
    <property type="nucleotide sequence ID" value="NC_019892.1"/>
</dbReference>
<name>L0DEC6_SINAD</name>
<dbReference type="KEGG" id="saci:Sinac_2924"/>
<feature type="transmembrane region" description="Helical" evidence="1">
    <location>
        <begin position="1234"/>
        <end position="1252"/>
    </location>
</feature>
<keyword evidence="1" id="KW-0472">Membrane</keyword>
<dbReference type="eggNOG" id="ENOG5033ZND">
    <property type="taxonomic scope" value="Bacteria"/>
</dbReference>
<feature type="transmembrane region" description="Helical" evidence="1">
    <location>
        <begin position="2324"/>
        <end position="2355"/>
    </location>
</feature>
<evidence type="ECO:0000313" key="3">
    <source>
        <dbReference type="Proteomes" id="UP000010798"/>
    </source>
</evidence>
<gene>
    <name evidence="2" type="ordered locus">Sinac_2924</name>
</gene>
<dbReference type="HOGENOM" id="CLU_226521_0_0_0"/>
<keyword evidence="3" id="KW-1185">Reference proteome</keyword>